<accession>A0AAD7IQZ5</accession>
<dbReference type="EMBL" id="JARKIB010000078">
    <property type="protein sequence ID" value="KAJ7746993.1"/>
    <property type="molecule type" value="Genomic_DNA"/>
</dbReference>
<comment type="caution">
    <text evidence="2">The sequence shown here is derived from an EMBL/GenBank/DDBJ whole genome shotgun (WGS) entry which is preliminary data.</text>
</comment>
<evidence type="ECO:0000313" key="2">
    <source>
        <dbReference type="EMBL" id="KAJ7746993.1"/>
    </source>
</evidence>
<protein>
    <submittedName>
        <fullName evidence="2">Uncharacterized protein</fullName>
    </submittedName>
</protein>
<evidence type="ECO:0000313" key="3">
    <source>
        <dbReference type="Proteomes" id="UP001215598"/>
    </source>
</evidence>
<reference evidence="2" key="1">
    <citation type="submission" date="2023-03" db="EMBL/GenBank/DDBJ databases">
        <title>Massive genome expansion in bonnet fungi (Mycena s.s.) driven by repeated elements and novel gene families across ecological guilds.</title>
        <authorList>
            <consortium name="Lawrence Berkeley National Laboratory"/>
            <person name="Harder C.B."/>
            <person name="Miyauchi S."/>
            <person name="Viragh M."/>
            <person name="Kuo A."/>
            <person name="Thoen E."/>
            <person name="Andreopoulos B."/>
            <person name="Lu D."/>
            <person name="Skrede I."/>
            <person name="Drula E."/>
            <person name="Henrissat B."/>
            <person name="Morin E."/>
            <person name="Kohler A."/>
            <person name="Barry K."/>
            <person name="LaButti K."/>
            <person name="Morin E."/>
            <person name="Salamov A."/>
            <person name="Lipzen A."/>
            <person name="Mereny Z."/>
            <person name="Hegedus B."/>
            <person name="Baldrian P."/>
            <person name="Stursova M."/>
            <person name="Weitz H."/>
            <person name="Taylor A."/>
            <person name="Grigoriev I.V."/>
            <person name="Nagy L.G."/>
            <person name="Martin F."/>
            <person name="Kauserud H."/>
        </authorList>
    </citation>
    <scope>NUCLEOTIDE SEQUENCE</scope>
    <source>
        <strain evidence="2">CBHHK182m</strain>
    </source>
</reference>
<organism evidence="2 3">
    <name type="scientific">Mycena metata</name>
    <dbReference type="NCBI Taxonomy" id="1033252"/>
    <lineage>
        <taxon>Eukaryota</taxon>
        <taxon>Fungi</taxon>
        <taxon>Dikarya</taxon>
        <taxon>Basidiomycota</taxon>
        <taxon>Agaricomycotina</taxon>
        <taxon>Agaricomycetes</taxon>
        <taxon>Agaricomycetidae</taxon>
        <taxon>Agaricales</taxon>
        <taxon>Marasmiineae</taxon>
        <taxon>Mycenaceae</taxon>
        <taxon>Mycena</taxon>
    </lineage>
</organism>
<keyword evidence="3" id="KW-1185">Reference proteome</keyword>
<feature type="compositionally biased region" description="Polar residues" evidence="1">
    <location>
        <begin position="29"/>
        <end position="44"/>
    </location>
</feature>
<dbReference type="AlphaFoldDB" id="A0AAD7IQZ5"/>
<feature type="compositionally biased region" description="Basic and acidic residues" evidence="1">
    <location>
        <begin position="45"/>
        <end position="56"/>
    </location>
</feature>
<evidence type="ECO:0000256" key="1">
    <source>
        <dbReference type="SAM" id="MobiDB-lite"/>
    </source>
</evidence>
<dbReference type="Proteomes" id="UP001215598">
    <property type="component" value="Unassembled WGS sequence"/>
</dbReference>
<gene>
    <name evidence="2" type="ORF">B0H16DRAFT_1462222</name>
</gene>
<proteinExistence type="predicted"/>
<sequence length="473" mass="53256">MPRAYIKSNSAESNWPGIYVWKAVSNGYDNENSRGQVGKRTTISRNEKTGEKDGEKGSLGFSESLENHRSGNIPQDDDCQSRKRGRQRSTSVAMAFMLLMGLRVFYRRADGSQSGDSPNPWSRPRPPATVDRQQRPPNTRPTRIDLLLPLELEPGALAPTFARLIFITVAKPRGPHVFFLGVQSEMVDAILPDGLRDSCFETARCMRPICPRWIRMTPYSLSHRNFAARKRAHLKLEGMDWCKDFLEIEDPAPGETPRMELGFNCLMTSKAFALPSFASRIIYTRSRYFLGPGVPERDRPCNSTYLPTYLGFSMWNESQPDIDESGLKRWESWDLISILAIPHPGVPVVGHDSTHRIRSALGTIPNSNVLPRAREELRMLGNHNNVSARRLLRDYLLKEHDVWSILRHEGASRPCRMLQAKKCARNALSSTAGHFLPFKLLGKVLTCADSIAPPLKDSFSLGRVLHLSAGGEY</sequence>
<feature type="compositionally biased region" description="Polar residues" evidence="1">
    <location>
        <begin position="111"/>
        <end position="120"/>
    </location>
</feature>
<name>A0AAD7IQZ5_9AGAR</name>
<feature type="region of interest" description="Disordered" evidence="1">
    <location>
        <begin position="29"/>
        <end position="87"/>
    </location>
</feature>
<feature type="region of interest" description="Disordered" evidence="1">
    <location>
        <begin position="111"/>
        <end position="141"/>
    </location>
</feature>